<comment type="caution">
    <text evidence="1">The sequence shown here is derived from an EMBL/GenBank/DDBJ whole genome shotgun (WGS) entry which is preliminary data.</text>
</comment>
<organism evidence="1 2">
    <name type="scientific">Roseisolibacter agri</name>
    <dbReference type="NCBI Taxonomy" id="2014610"/>
    <lineage>
        <taxon>Bacteria</taxon>
        <taxon>Pseudomonadati</taxon>
        <taxon>Gemmatimonadota</taxon>
        <taxon>Gemmatimonadia</taxon>
        <taxon>Gemmatimonadales</taxon>
        <taxon>Gemmatimonadaceae</taxon>
        <taxon>Roseisolibacter</taxon>
    </lineage>
</organism>
<proteinExistence type="predicted"/>
<sequence>MPVRLVDASGVEWEVWELAPRPVLADAPPTPRFEAAMHDGGSWLCFESATQRRLLSRYPARWHAMLPHELEALCQAARPERPPMASAARAGRAW</sequence>
<protein>
    <submittedName>
        <fullName evidence="1">Uncharacterized protein</fullName>
    </submittedName>
</protein>
<evidence type="ECO:0000313" key="1">
    <source>
        <dbReference type="EMBL" id="GLC23632.1"/>
    </source>
</evidence>
<name>A0AA37Q2Y3_9BACT</name>
<reference evidence="1" key="1">
    <citation type="submission" date="2022-08" db="EMBL/GenBank/DDBJ databases">
        <title>Draft genome sequencing of Roseisolibacter agri AW1220.</title>
        <authorList>
            <person name="Tobiishi Y."/>
            <person name="Tonouchi A."/>
        </authorList>
    </citation>
    <scope>NUCLEOTIDE SEQUENCE</scope>
    <source>
        <strain evidence="1">AW1220</strain>
    </source>
</reference>
<dbReference type="AlphaFoldDB" id="A0AA37Q2Y3"/>
<dbReference type="RefSeq" id="WP_284348071.1">
    <property type="nucleotide sequence ID" value="NZ_BRXS01000001.1"/>
</dbReference>
<keyword evidence="2" id="KW-1185">Reference proteome</keyword>
<dbReference type="Proteomes" id="UP001161325">
    <property type="component" value="Unassembled WGS sequence"/>
</dbReference>
<gene>
    <name evidence="1" type="ORF">rosag_01450</name>
</gene>
<evidence type="ECO:0000313" key="2">
    <source>
        <dbReference type="Proteomes" id="UP001161325"/>
    </source>
</evidence>
<dbReference type="EMBL" id="BRXS01000001">
    <property type="protein sequence ID" value="GLC23632.1"/>
    <property type="molecule type" value="Genomic_DNA"/>
</dbReference>
<accession>A0AA37Q2Y3</accession>